<evidence type="ECO:0000313" key="3">
    <source>
        <dbReference type="Proteomes" id="UP000066480"/>
    </source>
</evidence>
<dbReference type="Proteomes" id="UP000066480">
    <property type="component" value="Chromosome"/>
</dbReference>
<keyword evidence="1" id="KW-0472">Membrane</keyword>
<accession>A0A0K1JQM7</accession>
<dbReference type="KEGG" id="lmoi:VV02_11670"/>
<evidence type="ECO:0000313" key="2">
    <source>
        <dbReference type="EMBL" id="AKU18850.1"/>
    </source>
</evidence>
<keyword evidence="1" id="KW-0812">Transmembrane</keyword>
<gene>
    <name evidence="2" type="ORF">VV02_11670</name>
</gene>
<protein>
    <recommendedName>
        <fullName evidence="4">Integral membrane protein</fullName>
    </recommendedName>
</protein>
<proteinExistence type="predicted"/>
<sequence>MATAEVAAPSPPAQTMTTLWIYRVVSVLHALLMVAQPILIGRFLEGDFGSLSAHAAVGGIAMLSATLLLVAGVLVWRPGRLGLQPLIWSAAMFVLIPAQLAMGYTRTTSVHIPLGVAIVAGSVALVVWACRPGRARMSWRPRTPVEPVR</sequence>
<keyword evidence="3" id="KW-1185">Reference proteome</keyword>
<organism evidence="2 3">
    <name type="scientific">Luteipulveratus mongoliensis</name>
    <dbReference type="NCBI Taxonomy" id="571913"/>
    <lineage>
        <taxon>Bacteria</taxon>
        <taxon>Bacillati</taxon>
        <taxon>Actinomycetota</taxon>
        <taxon>Actinomycetes</taxon>
        <taxon>Micrococcales</taxon>
        <taxon>Dermacoccaceae</taxon>
        <taxon>Luteipulveratus</taxon>
    </lineage>
</organism>
<feature type="transmembrane region" description="Helical" evidence="1">
    <location>
        <begin position="51"/>
        <end position="74"/>
    </location>
</feature>
<dbReference type="STRING" id="571913.VV02_11670"/>
<reference evidence="2 3" key="1">
    <citation type="submission" date="2015-03" db="EMBL/GenBank/DDBJ databases">
        <title>Luteipulveratus halotolerans sp. nov., a novel actinobacterium (Dermacoccaceae) from Sarawak, Malaysia.</title>
        <authorList>
            <person name="Juboi H."/>
            <person name="Basik A."/>
            <person name="Shamsul S.S."/>
            <person name="Arnold P."/>
            <person name="Schmitt E.K."/>
            <person name="Sanglier J.-J."/>
            <person name="Yeo T."/>
        </authorList>
    </citation>
    <scope>NUCLEOTIDE SEQUENCE [LARGE SCALE GENOMIC DNA]</scope>
    <source>
        <strain evidence="2 3">MN07-A0370</strain>
    </source>
</reference>
<feature type="transmembrane region" description="Helical" evidence="1">
    <location>
        <begin position="86"/>
        <end position="104"/>
    </location>
</feature>
<keyword evidence="1" id="KW-1133">Transmembrane helix</keyword>
<name>A0A0K1JQM7_9MICO</name>
<dbReference type="EMBL" id="CP011112">
    <property type="protein sequence ID" value="AKU18850.1"/>
    <property type="molecule type" value="Genomic_DNA"/>
</dbReference>
<dbReference type="AlphaFoldDB" id="A0A0K1JQM7"/>
<evidence type="ECO:0008006" key="4">
    <source>
        <dbReference type="Google" id="ProtNLM"/>
    </source>
</evidence>
<evidence type="ECO:0000256" key="1">
    <source>
        <dbReference type="SAM" id="Phobius"/>
    </source>
</evidence>
<feature type="transmembrane region" description="Helical" evidence="1">
    <location>
        <begin position="110"/>
        <end position="130"/>
    </location>
</feature>
<feature type="transmembrane region" description="Helical" evidence="1">
    <location>
        <begin position="20"/>
        <end position="39"/>
    </location>
</feature>